<evidence type="ECO:0000313" key="8">
    <source>
        <dbReference type="Proteomes" id="UP000225706"/>
    </source>
</evidence>
<comment type="subcellular location">
    <subcellularLocation>
        <location evidence="1">Membrane</location>
    </subcellularLocation>
</comment>
<name>A0A2B4SMV4_STYPI</name>
<protein>
    <submittedName>
        <fullName evidence="7">Uncharacterized protein</fullName>
    </submittedName>
</protein>
<dbReference type="Proteomes" id="UP000225706">
    <property type="component" value="Unassembled WGS sequence"/>
</dbReference>
<evidence type="ECO:0000256" key="6">
    <source>
        <dbReference type="SAM" id="Phobius"/>
    </source>
</evidence>
<dbReference type="PANTHER" id="PTHR14948">
    <property type="entry name" value="NG5"/>
    <property type="match status" value="1"/>
</dbReference>
<dbReference type="PANTHER" id="PTHR14948:SF25">
    <property type="entry name" value="DUF4190 DOMAIN-CONTAINING PROTEIN"/>
    <property type="match status" value="1"/>
</dbReference>
<reference evidence="8" key="1">
    <citation type="journal article" date="2017" name="bioRxiv">
        <title>Comparative analysis of the genomes of Stylophora pistillata and Acropora digitifera provides evidence for extensive differences between species of corals.</title>
        <authorList>
            <person name="Voolstra C.R."/>
            <person name="Li Y."/>
            <person name="Liew Y.J."/>
            <person name="Baumgarten S."/>
            <person name="Zoccola D."/>
            <person name="Flot J.-F."/>
            <person name="Tambutte S."/>
            <person name="Allemand D."/>
            <person name="Aranda M."/>
        </authorList>
    </citation>
    <scope>NUCLEOTIDE SEQUENCE [LARGE SCALE GENOMIC DNA]</scope>
</reference>
<comment type="caution">
    <text evidence="7">The sequence shown here is derived from an EMBL/GenBank/DDBJ whole genome shotgun (WGS) entry which is preliminary data.</text>
</comment>
<keyword evidence="8" id="KW-1185">Reference proteome</keyword>
<evidence type="ECO:0000256" key="5">
    <source>
        <dbReference type="ARBA" id="ARBA00023136"/>
    </source>
</evidence>
<evidence type="ECO:0000256" key="3">
    <source>
        <dbReference type="ARBA" id="ARBA00022692"/>
    </source>
</evidence>
<accession>A0A2B4SMV4</accession>
<feature type="transmembrane region" description="Helical" evidence="6">
    <location>
        <begin position="78"/>
        <end position="102"/>
    </location>
</feature>
<sequence length="106" mass="11854">MQSGETALEMEQVPAAVQMGRHAPLREEPPKDHFILAVVSVFFCPLIGVLAVCMSRLTNLRYEEDDIKRAQDASKDAWFSAFLAIFLGVSIVFFFIFIEAIVPSFA</sequence>
<keyword evidence="3 6" id="KW-0812">Transmembrane</keyword>
<evidence type="ECO:0000313" key="7">
    <source>
        <dbReference type="EMBL" id="PFX29852.1"/>
    </source>
</evidence>
<comment type="similarity">
    <text evidence="2">Belongs to the CD225/Dispanin family.</text>
</comment>
<dbReference type="GO" id="GO:0016020">
    <property type="term" value="C:membrane"/>
    <property type="evidence" value="ECO:0007669"/>
    <property type="project" value="UniProtKB-SubCell"/>
</dbReference>
<dbReference type="InterPro" id="IPR007593">
    <property type="entry name" value="CD225/Dispanin_fam"/>
</dbReference>
<evidence type="ECO:0000256" key="4">
    <source>
        <dbReference type="ARBA" id="ARBA00022989"/>
    </source>
</evidence>
<proteinExistence type="inferred from homology"/>
<gene>
    <name evidence="7" type="ORF">AWC38_SpisGene5347</name>
</gene>
<feature type="transmembrane region" description="Helical" evidence="6">
    <location>
        <begin position="34"/>
        <end position="57"/>
    </location>
</feature>
<organism evidence="7 8">
    <name type="scientific">Stylophora pistillata</name>
    <name type="common">Smooth cauliflower coral</name>
    <dbReference type="NCBI Taxonomy" id="50429"/>
    <lineage>
        <taxon>Eukaryota</taxon>
        <taxon>Metazoa</taxon>
        <taxon>Cnidaria</taxon>
        <taxon>Anthozoa</taxon>
        <taxon>Hexacorallia</taxon>
        <taxon>Scleractinia</taxon>
        <taxon>Astrocoeniina</taxon>
        <taxon>Pocilloporidae</taxon>
        <taxon>Stylophora</taxon>
    </lineage>
</organism>
<dbReference type="OrthoDB" id="5982942at2759"/>
<evidence type="ECO:0000256" key="2">
    <source>
        <dbReference type="ARBA" id="ARBA00006843"/>
    </source>
</evidence>
<keyword evidence="5 6" id="KW-0472">Membrane</keyword>
<keyword evidence="4 6" id="KW-1133">Transmembrane helix</keyword>
<evidence type="ECO:0000256" key="1">
    <source>
        <dbReference type="ARBA" id="ARBA00004370"/>
    </source>
</evidence>
<dbReference type="AlphaFoldDB" id="A0A2B4SMV4"/>
<dbReference type="InterPro" id="IPR051423">
    <property type="entry name" value="CD225/Dispanin"/>
</dbReference>
<dbReference type="EMBL" id="LSMT01000059">
    <property type="protein sequence ID" value="PFX29852.1"/>
    <property type="molecule type" value="Genomic_DNA"/>
</dbReference>
<dbReference type="Pfam" id="PF04505">
    <property type="entry name" value="CD225"/>
    <property type="match status" value="1"/>
</dbReference>